<dbReference type="EMBL" id="CP139781">
    <property type="protein sequence ID" value="WRQ87777.1"/>
    <property type="molecule type" value="Genomic_DNA"/>
</dbReference>
<dbReference type="Proteomes" id="UP000738431">
    <property type="component" value="Chromosome"/>
</dbReference>
<proteinExistence type="predicted"/>
<dbReference type="RefSeq" id="WP_221029180.1">
    <property type="nucleotide sequence ID" value="NZ_CP139781.1"/>
</dbReference>
<reference evidence="1 2" key="2">
    <citation type="submission" date="2023-12" db="EMBL/GenBank/DDBJ databases">
        <title>Description of an unclassified Opitutus bacterium of Verrucomicrobiota.</title>
        <authorList>
            <person name="Zhang D.-F."/>
        </authorList>
    </citation>
    <scope>NUCLEOTIDE SEQUENCE [LARGE SCALE GENOMIC DNA]</scope>
    <source>
        <strain evidence="1 2">WL0086</strain>
    </source>
</reference>
<evidence type="ECO:0000313" key="1">
    <source>
        <dbReference type="EMBL" id="WRQ87777.1"/>
    </source>
</evidence>
<name>A0ABZ1C7U5_9BACT</name>
<sequence length="122" mass="13744">MMNFLWDLGQEGRIRGAEKQAARAENKTIDLASGAGSVQRRLDVMTLANQALFEILRDRLGISEEEVLYRMAEIDARDGKKDGKIAPRVVSCRRCGRKVSTARQHCMYCAEVVVEGHLYEKS</sequence>
<gene>
    <name evidence="1" type="ORF">K1X11_000035</name>
</gene>
<reference evidence="1 2" key="1">
    <citation type="submission" date="2021-08" db="EMBL/GenBank/DDBJ databases">
        <authorList>
            <person name="Zhang D."/>
            <person name="Zhang A."/>
            <person name="Wang L."/>
        </authorList>
    </citation>
    <scope>NUCLEOTIDE SEQUENCE [LARGE SCALE GENOMIC DNA]</scope>
    <source>
        <strain evidence="1 2">WL0086</strain>
    </source>
</reference>
<organism evidence="1 2">
    <name type="scientific">Actomonas aquatica</name>
    <dbReference type="NCBI Taxonomy" id="2866162"/>
    <lineage>
        <taxon>Bacteria</taxon>
        <taxon>Pseudomonadati</taxon>
        <taxon>Verrucomicrobiota</taxon>
        <taxon>Opitutia</taxon>
        <taxon>Opitutales</taxon>
        <taxon>Opitutaceae</taxon>
        <taxon>Actomonas</taxon>
    </lineage>
</organism>
<evidence type="ECO:0000313" key="2">
    <source>
        <dbReference type="Proteomes" id="UP000738431"/>
    </source>
</evidence>
<evidence type="ECO:0008006" key="3">
    <source>
        <dbReference type="Google" id="ProtNLM"/>
    </source>
</evidence>
<accession>A0ABZ1C7U5</accession>
<protein>
    <recommendedName>
        <fullName evidence="3">Zinc ribbon domain-containing protein</fullName>
    </recommendedName>
</protein>
<keyword evidence="2" id="KW-1185">Reference proteome</keyword>